<protein>
    <submittedName>
        <fullName evidence="2">Uncharacterized protein</fullName>
    </submittedName>
</protein>
<sequence length="101" mass="10845">MAARRGRKAELKADAGVGSSMGGTTVRVRSIPFLPLADSCELNWSEINSKTGPSCLTGDSADSIQALRNAHRVQSGPDQTGFWNMSWSPRISGNEPKVQEI</sequence>
<dbReference type="AlphaFoldDB" id="A0A9N7VGD3"/>
<comment type="caution">
    <text evidence="2">The sequence shown here is derived from an EMBL/GenBank/DDBJ whole genome shotgun (WGS) entry which is preliminary data.</text>
</comment>
<name>A0A9N7VGD3_PLEPL</name>
<evidence type="ECO:0000256" key="1">
    <source>
        <dbReference type="SAM" id="MobiDB-lite"/>
    </source>
</evidence>
<evidence type="ECO:0000313" key="2">
    <source>
        <dbReference type="EMBL" id="CAB1449150.1"/>
    </source>
</evidence>
<organism evidence="2 3">
    <name type="scientific">Pleuronectes platessa</name>
    <name type="common">European plaice</name>
    <dbReference type="NCBI Taxonomy" id="8262"/>
    <lineage>
        <taxon>Eukaryota</taxon>
        <taxon>Metazoa</taxon>
        <taxon>Chordata</taxon>
        <taxon>Craniata</taxon>
        <taxon>Vertebrata</taxon>
        <taxon>Euteleostomi</taxon>
        <taxon>Actinopterygii</taxon>
        <taxon>Neopterygii</taxon>
        <taxon>Teleostei</taxon>
        <taxon>Neoteleostei</taxon>
        <taxon>Acanthomorphata</taxon>
        <taxon>Carangaria</taxon>
        <taxon>Pleuronectiformes</taxon>
        <taxon>Pleuronectoidei</taxon>
        <taxon>Pleuronectidae</taxon>
        <taxon>Pleuronectes</taxon>
    </lineage>
</organism>
<dbReference type="Proteomes" id="UP001153269">
    <property type="component" value="Unassembled WGS sequence"/>
</dbReference>
<gene>
    <name evidence="2" type="ORF">PLEPLA_LOCUS36830</name>
</gene>
<reference evidence="2" key="1">
    <citation type="submission" date="2020-03" db="EMBL/GenBank/DDBJ databases">
        <authorList>
            <person name="Weist P."/>
        </authorList>
    </citation>
    <scope>NUCLEOTIDE SEQUENCE</scope>
</reference>
<feature type="compositionally biased region" description="Polar residues" evidence="1">
    <location>
        <begin position="76"/>
        <end position="91"/>
    </location>
</feature>
<evidence type="ECO:0000313" key="3">
    <source>
        <dbReference type="Proteomes" id="UP001153269"/>
    </source>
</evidence>
<feature type="region of interest" description="Disordered" evidence="1">
    <location>
        <begin position="73"/>
        <end position="101"/>
    </location>
</feature>
<proteinExistence type="predicted"/>
<accession>A0A9N7VGD3</accession>
<dbReference type="EMBL" id="CADEAL010004003">
    <property type="protein sequence ID" value="CAB1449150.1"/>
    <property type="molecule type" value="Genomic_DNA"/>
</dbReference>
<keyword evidence="3" id="KW-1185">Reference proteome</keyword>
<feature type="region of interest" description="Disordered" evidence="1">
    <location>
        <begin position="1"/>
        <end position="22"/>
    </location>
</feature>